<dbReference type="InterPro" id="IPR039315">
    <property type="entry name" value="CheW"/>
</dbReference>
<dbReference type="GO" id="GO:0006935">
    <property type="term" value="P:chemotaxis"/>
    <property type="evidence" value="ECO:0007669"/>
    <property type="project" value="InterPro"/>
</dbReference>
<dbReference type="SUPFAM" id="SSF50341">
    <property type="entry name" value="CheW-like"/>
    <property type="match status" value="1"/>
</dbReference>
<dbReference type="PANTHER" id="PTHR22617:SF45">
    <property type="entry name" value="CHEMOTAXIS PROTEIN CHEW"/>
    <property type="match status" value="1"/>
</dbReference>
<dbReference type="Pfam" id="PF01584">
    <property type="entry name" value="CheW"/>
    <property type="match status" value="1"/>
</dbReference>
<proteinExistence type="predicted"/>
<evidence type="ECO:0000259" key="4">
    <source>
        <dbReference type="PROSITE" id="PS50851"/>
    </source>
</evidence>
<dbReference type="SMART" id="SM00260">
    <property type="entry name" value="CheW"/>
    <property type="match status" value="1"/>
</dbReference>
<reference evidence="5" key="1">
    <citation type="journal article" date="2019" name="PLoS Negl. Trop. Dis.">
        <title>Revisiting the worldwide diversity of Leptospira species in the environment.</title>
        <authorList>
            <person name="Vincent A.T."/>
            <person name="Schiettekatte O."/>
            <person name="Bourhy P."/>
            <person name="Veyrier F.J."/>
            <person name="Picardeau M."/>
        </authorList>
    </citation>
    <scope>NUCLEOTIDE SEQUENCE [LARGE SCALE GENOMIC DNA]</scope>
    <source>
        <strain evidence="5">201400974</strain>
    </source>
</reference>
<comment type="subcellular location">
    <subcellularLocation>
        <location evidence="1">Cytoplasm</location>
    </subcellularLocation>
</comment>
<name>A0A4R9LTE1_9LEPT</name>
<dbReference type="PANTHER" id="PTHR22617">
    <property type="entry name" value="CHEMOTAXIS SENSOR HISTIDINE KINASE-RELATED"/>
    <property type="match status" value="1"/>
</dbReference>
<dbReference type="PROSITE" id="PS50851">
    <property type="entry name" value="CHEW"/>
    <property type="match status" value="1"/>
</dbReference>
<dbReference type="InterPro" id="IPR002545">
    <property type="entry name" value="CheW-lke_dom"/>
</dbReference>
<dbReference type="InterPro" id="IPR036061">
    <property type="entry name" value="CheW-like_dom_sf"/>
</dbReference>
<comment type="caution">
    <text evidence="5">The sequence shown here is derived from an EMBL/GenBank/DDBJ whole genome shotgun (WGS) entry which is preliminary data.</text>
</comment>
<sequence>MSASDFDMDRLNDDQDDFDDDEDTLDGRFLIFSLGERNYGIEIKYIIEIVGLQTITEIPDMPSYIKGVINLRGKVVALIDVRNRFKMTEIGYTEKTCVIILNIHGQLVGLIVDTVREVIKINANQMEEAPRFSETEGSRFIKALAKVKNDVKILLNTDRIIKEEDANALETVLSN</sequence>
<organism evidence="5 6">
    <name type="scientific">Leptospira ilyithenensis</name>
    <dbReference type="NCBI Taxonomy" id="2484901"/>
    <lineage>
        <taxon>Bacteria</taxon>
        <taxon>Pseudomonadati</taxon>
        <taxon>Spirochaetota</taxon>
        <taxon>Spirochaetia</taxon>
        <taxon>Leptospirales</taxon>
        <taxon>Leptospiraceae</taxon>
        <taxon>Leptospira</taxon>
    </lineage>
</organism>
<dbReference type="Gene3D" id="2.40.50.180">
    <property type="entry name" value="CheA-289, Domain 4"/>
    <property type="match status" value="1"/>
</dbReference>
<dbReference type="RefSeq" id="WP_135764057.1">
    <property type="nucleotide sequence ID" value="NZ_RQHV01000043.1"/>
</dbReference>
<evidence type="ECO:0000256" key="2">
    <source>
        <dbReference type="ARBA" id="ARBA00021483"/>
    </source>
</evidence>
<dbReference type="OrthoDB" id="9794382at2"/>
<dbReference type="EMBL" id="RQHV01000043">
    <property type="protein sequence ID" value="TGN10423.1"/>
    <property type="molecule type" value="Genomic_DNA"/>
</dbReference>
<dbReference type="GO" id="GO:0005829">
    <property type="term" value="C:cytosol"/>
    <property type="evidence" value="ECO:0007669"/>
    <property type="project" value="TreeGrafter"/>
</dbReference>
<evidence type="ECO:0000313" key="6">
    <source>
        <dbReference type="Proteomes" id="UP000298264"/>
    </source>
</evidence>
<evidence type="ECO:0000256" key="1">
    <source>
        <dbReference type="ARBA" id="ARBA00004496"/>
    </source>
</evidence>
<dbReference type="GO" id="GO:0007165">
    <property type="term" value="P:signal transduction"/>
    <property type="evidence" value="ECO:0007669"/>
    <property type="project" value="InterPro"/>
</dbReference>
<dbReference type="AlphaFoldDB" id="A0A4R9LTE1"/>
<protein>
    <recommendedName>
        <fullName evidence="2">Chemotaxis protein CheW</fullName>
    </recommendedName>
</protein>
<evidence type="ECO:0000256" key="3">
    <source>
        <dbReference type="ARBA" id="ARBA00022490"/>
    </source>
</evidence>
<dbReference type="Proteomes" id="UP000298264">
    <property type="component" value="Unassembled WGS sequence"/>
</dbReference>
<gene>
    <name evidence="5" type="ORF">EHS11_08990</name>
</gene>
<accession>A0A4R9LTE1</accession>
<feature type="domain" description="CheW-like" evidence="4">
    <location>
        <begin position="26"/>
        <end position="166"/>
    </location>
</feature>
<evidence type="ECO:0000313" key="5">
    <source>
        <dbReference type="EMBL" id="TGN10423.1"/>
    </source>
</evidence>
<keyword evidence="3" id="KW-0963">Cytoplasm</keyword>
<keyword evidence="6" id="KW-1185">Reference proteome</keyword>
<dbReference type="Gene3D" id="2.30.30.40">
    <property type="entry name" value="SH3 Domains"/>
    <property type="match status" value="1"/>
</dbReference>